<proteinExistence type="predicted"/>
<organism evidence="2 3">
    <name type="scientific">Polarella glacialis</name>
    <name type="common">Dinoflagellate</name>
    <dbReference type="NCBI Taxonomy" id="89957"/>
    <lineage>
        <taxon>Eukaryota</taxon>
        <taxon>Sar</taxon>
        <taxon>Alveolata</taxon>
        <taxon>Dinophyceae</taxon>
        <taxon>Suessiales</taxon>
        <taxon>Suessiaceae</taxon>
        <taxon>Polarella</taxon>
    </lineage>
</organism>
<evidence type="ECO:0000313" key="3">
    <source>
        <dbReference type="Proteomes" id="UP000626109"/>
    </source>
</evidence>
<dbReference type="Proteomes" id="UP000626109">
    <property type="component" value="Unassembled WGS sequence"/>
</dbReference>
<feature type="compositionally biased region" description="Basic and acidic residues" evidence="1">
    <location>
        <begin position="1"/>
        <end position="21"/>
    </location>
</feature>
<evidence type="ECO:0000256" key="1">
    <source>
        <dbReference type="SAM" id="MobiDB-lite"/>
    </source>
</evidence>
<feature type="region of interest" description="Disordered" evidence="1">
    <location>
        <begin position="1"/>
        <end position="55"/>
    </location>
</feature>
<gene>
    <name evidence="2" type="ORF">PGLA2088_LOCUS7448</name>
</gene>
<protein>
    <submittedName>
        <fullName evidence="2">Uncharacterized protein</fullName>
    </submittedName>
</protein>
<reference evidence="2" key="1">
    <citation type="submission" date="2021-02" db="EMBL/GenBank/DDBJ databases">
        <authorList>
            <person name="Dougan E. K."/>
            <person name="Rhodes N."/>
            <person name="Thang M."/>
            <person name="Chan C."/>
        </authorList>
    </citation>
    <scope>NUCLEOTIDE SEQUENCE</scope>
</reference>
<dbReference type="AlphaFoldDB" id="A0A813IFT4"/>
<evidence type="ECO:0000313" key="2">
    <source>
        <dbReference type="EMBL" id="CAE8649468.1"/>
    </source>
</evidence>
<sequence length="106" mass="12140">MSEPEEGRRQVQEARELEEANRLMSELDAQHQRQKRRRLQQGDAAAKNKAARDLMDGLPGTEVSLRVPLKLLTCQQKVAWQRIGEDGQMRYMIGIGCTRPFSPFSD</sequence>
<dbReference type="EMBL" id="CAJNNW010007725">
    <property type="protein sequence ID" value="CAE8649468.1"/>
    <property type="molecule type" value="Genomic_DNA"/>
</dbReference>
<accession>A0A813IFT4</accession>
<comment type="caution">
    <text evidence="2">The sequence shown here is derived from an EMBL/GenBank/DDBJ whole genome shotgun (WGS) entry which is preliminary data.</text>
</comment>
<name>A0A813IFT4_POLGL</name>